<evidence type="ECO:0008006" key="16">
    <source>
        <dbReference type="Google" id="ProtNLM"/>
    </source>
</evidence>
<evidence type="ECO:0000256" key="2">
    <source>
        <dbReference type="ARBA" id="ARBA00004370"/>
    </source>
</evidence>
<gene>
    <name evidence="14" type="ORF">FIBRA_09529</name>
</gene>
<dbReference type="Proteomes" id="UP000006352">
    <property type="component" value="Unassembled WGS sequence"/>
</dbReference>
<comment type="similarity">
    <text evidence="4">Belongs to the cytochrome P450 family.</text>
</comment>
<evidence type="ECO:0000256" key="13">
    <source>
        <dbReference type="SAM" id="Phobius"/>
    </source>
</evidence>
<dbReference type="GO" id="GO:0016020">
    <property type="term" value="C:membrane"/>
    <property type="evidence" value="ECO:0007669"/>
    <property type="project" value="UniProtKB-SubCell"/>
</dbReference>
<comment type="subcellular location">
    <subcellularLocation>
        <location evidence="2">Membrane</location>
    </subcellularLocation>
</comment>
<reference evidence="14 15" key="1">
    <citation type="journal article" date="2012" name="Appl. Environ. Microbiol.">
        <title>Short-read sequencing for genomic analysis of the brown rot fungus Fibroporia radiculosa.</title>
        <authorList>
            <person name="Tang J.D."/>
            <person name="Perkins A.D."/>
            <person name="Sonstegard T.S."/>
            <person name="Schroeder S.G."/>
            <person name="Burgess S.C."/>
            <person name="Diehl S.V."/>
        </authorList>
    </citation>
    <scope>NUCLEOTIDE SEQUENCE [LARGE SCALE GENOMIC DNA]</scope>
    <source>
        <strain evidence="14 15">TFFH 294</strain>
    </source>
</reference>
<keyword evidence="5" id="KW-0349">Heme</keyword>
<dbReference type="EMBL" id="HE797687">
    <property type="protein sequence ID" value="CCM07188.1"/>
    <property type="molecule type" value="Genomic_DNA"/>
</dbReference>
<dbReference type="InParanoid" id="J7SD52"/>
<evidence type="ECO:0000256" key="10">
    <source>
        <dbReference type="ARBA" id="ARBA00023004"/>
    </source>
</evidence>
<dbReference type="PRINTS" id="PR00463">
    <property type="entry name" value="EP450I"/>
</dbReference>
<dbReference type="RefSeq" id="XP_012177209.1">
    <property type="nucleotide sequence ID" value="XM_012321819.1"/>
</dbReference>
<keyword evidence="9" id="KW-0560">Oxidoreductase</keyword>
<name>J7SD52_9APHY</name>
<keyword evidence="11" id="KW-0503">Monooxygenase</keyword>
<evidence type="ECO:0000256" key="9">
    <source>
        <dbReference type="ARBA" id="ARBA00023002"/>
    </source>
</evidence>
<dbReference type="GO" id="GO:0005506">
    <property type="term" value="F:iron ion binding"/>
    <property type="evidence" value="ECO:0007669"/>
    <property type="project" value="InterPro"/>
</dbReference>
<dbReference type="Gene3D" id="1.10.630.10">
    <property type="entry name" value="Cytochrome P450"/>
    <property type="match status" value="1"/>
</dbReference>
<dbReference type="Pfam" id="PF00067">
    <property type="entry name" value="p450"/>
    <property type="match status" value="1"/>
</dbReference>
<organism evidence="14 15">
    <name type="scientific">Fibroporia radiculosa</name>
    <dbReference type="NCBI Taxonomy" id="599839"/>
    <lineage>
        <taxon>Eukaryota</taxon>
        <taxon>Fungi</taxon>
        <taxon>Dikarya</taxon>
        <taxon>Basidiomycota</taxon>
        <taxon>Agaricomycotina</taxon>
        <taxon>Agaricomycetes</taxon>
        <taxon>Polyporales</taxon>
        <taxon>Fibroporiaceae</taxon>
        <taxon>Fibroporia</taxon>
    </lineage>
</organism>
<comment type="pathway">
    <text evidence="3">Secondary metabolite biosynthesis.</text>
</comment>
<dbReference type="AlphaFoldDB" id="J7SD52"/>
<proteinExistence type="inferred from homology"/>
<comment type="cofactor">
    <cofactor evidence="1">
        <name>heme</name>
        <dbReference type="ChEBI" id="CHEBI:30413"/>
    </cofactor>
</comment>
<dbReference type="STRING" id="599839.J7SD52"/>
<evidence type="ECO:0000313" key="15">
    <source>
        <dbReference type="Proteomes" id="UP000006352"/>
    </source>
</evidence>
<dbReference type="GO" id="GO:0020037">
    <property type="term" value="F:heme binding"/>
    <property type="evidence" value="ECO:0007669"/>
    <property type="project" value="InterPro"/>
</dbReference>
<keyword evidence="10" id="KW-0408">Iron</keyword>
<keyword evidence="6 13" id="KW-0812">Transmembrane</keyword>
<evidence type="ECO:0000256" key="8">
    <source>
        <dbReference type="ARBA" id="ARBA00022989"/>
    </source>
</evidence>
<keyword evidence="12 13" id="KW-0472">Membrane</keyword>
<evidence type="ECO:0000256" key="12">
    <source>
        <dbReference type="ARBA" id="ARBA00023136"/>
    </source>
</evidence>
<dbReference type="SUPFAM" id="SSF48264">
    <property type="entry name" value="Cytochrome P450"/>
    <property type="match status" value="1"/>
</dbReference>
<dbReference type="PANTHER" id="PTHR46300">
    <property type="entry name" value="P450, PUTATIVE (EUROFUNG)-RELATED-RELATED"/>
    <property type="match status" value="1"/>
</dbReference>
<feature type="transmembrane region" description="Helical" evidence="13">
    <location>
        <begin position="6"/>
        <end position="23"/>
    </location>
</feature>
<dbReference type="GeneID" id="24102088"/>
<dbReference type="InterPro" id="IPR002401">
    <property type="entry name" value="Cyt_P450_E_grp-I"/>
</dbReference>
<keyword evidence="8 13" id="KW-1133">Transmembrane helix</keyword>
<evidence type="ECO:0000256" key="4">
    <source>
        <dbReference type="ARBA" id="ARBA00010617"/>
    </source>
</evidence>
<keyword evidence="7" id="KW-0479">Metal-binding</keyword>
<dbReference type="InterPro" id="IPR001128">
    <property type="entry name" value="Cyt_P450"/>
</dbReference>
<evidence type="ECO:0000256" key="1">
    <source>
        <dbReference type="ARBA" id="ARBA00001971"/>
    </source>
</evidence>
<dbReference type="GO" id="GO:0016705">
    <property type="term" value="F:oxidoreductase activity, acting on paired donors, with incorporation or reduction of molecular oxygen"/>
    <property type="evidence" value="ECO:0007669"/>
    <property type="project" value="InterPro"/>
</dbReference>
<sequence>MSSVELVFLVSIVASTLVAFYFNHVRPRGSLPPGPVGIPLLGNLLQVNALRPHPQFREWAARYGPIFSLRMGPQQMIVLNTAEAADELLVNRSKVYSSRSPPHVAQDIVSDGQRMVLLPYDREWKIVRRSVHSVLSPAPSKRLREMQELESRVVLYDLLTHGDTSVRETFIQGPNWEVPERHWFSILRRYTTSVVMHMAYGQRIHRIVDNPNLHKIYNVMANFTRVAQPGSYLLDDFVH</sequence>
<dbReference type="InterPro" id="IPR036396">
    <property type="entry name" value="Cyt_P450_sf"/>
</dbReference>
<protein>
    <recommendedName>
        <fullName evidence="16">Cytochrome P450</fullName>
    </recommendedName>
</protein>
<dbReference type="HOGENOM" id="CLU_001570_2_2_1"/>
<evidence type="ECO:0000256" key="11">
    <source>
        <dbReference type="ARBA" id="ARBA00023033"/>
    </source>
</evidence>
<dbReference type="GO" id="GO:0004497">
    <property type="term" value="F:monooxygenase activity"/>
    <property type="evidence" value="ECO:0007669"/>
    <property type="project" value="UniProtKB-KW"/>
</dbReference>
<dbReference type="PANTHER" id="PTHR46300:SF2">
    <property type="entry name" value="CYTOCHROME P450 MONOOXYGENASE ALNH-RELATED"/>
    <property type="match status" value="1"/>
</dbReference>
<dbReference type="InterPro" id="IPR050364">
    <property type="entry name" value="Cytochrome_P450_fung"/>
</dbReference>
<evidence type="ECO:0000256" key="5">
    <source>
        <dbReference type="ARBA" id="ARBA00022617"/>
    </source>
</evidence>
<evidence type="ECO:0000256" key="3">
    <source>
        <dbReference type="ARBA" id="ARBA00005179"/>
    </source>
</evidence>
<evidence type="ECO:0000256" key="7">
    <source>
        <dbReference type="ARBA" id="ARBA00022723"/>
    </source>
</evidence>
<keyword evidence="15" id="KW-1185">Reference proteome</keyword>
<evidence type="ECO:0000256" key="6">
    <source>
        <dbReference type="ARBA" id="ARBA00022692"/>
    </source>
</evidence>
<evidence type="ECO:0000313" key="14">
    <source>
        <dbReference type="EMBL" id="CCM07188.1"/>
    </source>
</evidence>
<dbReference type="OrthoDB" id="1055148at2759"/>
<accession>J7SD52</accession>